<dbReference type="EMBL" id="CAKJTG010000009">
    <property type="protein sequence ID" value="CAG9608253.1"/>
    <property type="molecule type" value="Genomic_DNA"/>
</dbReference>
<comment type="caution">
    <text evidence="1">The sequence shown here is derived from an EMBL/GenBank/DDBJ whole genome shotgun (WGS) entry which is preliminary data.</text>
</comment>
<proteinExistence type="predicted"/>
<sequence length="30" mass="3353">MNNTLKLTNLAIFEKIEGMIGVFRGELNVS</sequence>
<accession>A0A9C7LAW0</accession>
<dbReference type="Proteomes" id="UP000789845">
    <property type="component" value="Unassembled WGS sequence"/>
</dbReference>
<gene>
    <name evidence="1" type="ORF">NEOCIP111885_01945</name>
</gene>
<organism evidence="1 2">
    <name type="scientific">Pseudoneobacillus rhizosphaerae</name>
    <dbReference type="NCBI Taxonomy" id="2880968"/>
    <lineage>
        <taxon>Bacteria</taxon>
        <taxon>Bacillati</taxon>
        <taxon>Bacillota</taxon>
        <taxon>Bacilli</taxon>
        <taxon>Bacillales</taxon>
        <taxon>Bacillaceae</taxon>
        <taxon>Pseudoneobacillus</taxon>
    </lineage>
</organism>
<keyword evidence="2" id="KW-1185">Reference proteome</keyword>
<reference evidence="1" key="1">
    <citation type="submission" date="2021-10" db="EMBL/GenBank/DDBJ databases">
        <authorList>
            <person name="Criscuolo A."/>
        </authorList>
    </citation>
    <scope>NUCLEOTIDE SEQUENCE</scope>
    <source>
        <strain evidence="1">CIP111885</strain>
    </source>
</reference>
<dbReference type="AlphaFoldDB" id="A0A9C7LAW0"/>
<name>A0A9C7LAW0_9BACI</name>
<evidence type="ECO:0000313" key="1">
    <source>
        <dbReference type="EMBL" id="CAG9608253.1"/>
    </source>
</evidence>
<protein>
    <submittedName>
        <fullName evidence="1">Uncharacterized protein</fullName>
    </submittedName>
</protein>
<evidence type="ECO:0000313" key="2">
    <source>
        <dbReference type="Proteomes" id="UP000789845"/>
    </source>
</evidence>